<name>A0A9W6M2D4_9MICO</name>
<dbReference type="AlphaFoldDB" id="A0A9W6M2D4"/>
<proteinExistence type="predicted"/>
<sequence length="88" mass="9745">MSAVPTARLDVVEPANANEEILQFAADLEAKGERAWFEVHYPKPDGMSDEEFAAKDAETFDAVEVIDGEIHTLPPYELLGNPTEEQVK</sequence>
<reference evidence="1" key="1">
    <citation type="journal article" date="2014" name="Int. J. Syst. Evol. Microbiol.">
        <title>Complete genome sequence of Corynebacterium casei LMG S-19264T (=DSM 44701T), isolated from a smear-ripened cheese.</title>
        <authorList>
            <consortium name="US DOE Joint Genome Institute (JGI-PGF)"/>
            <person name="Walter F."/>
            <person name="Albersmeier A."/>
            <person name="Kalinowski J."/>
            <person name="Ruckert C."/>
        </authorList>
    </citation>
    <scope>NUCLEOTIDE SEQUENCE</scope>
    <source>
        <strain evidence="1">VKM Ac-1447</strain>
    </source>
</reference>
<evidence type="ECO:0000313" key="2">
    <source>
        <dbReference type="Proteomes" id="UP001142317"/>
    </source>
</evidence>
<keyword evidence="2" id="KW-1185">Reference proteome</keyword>
<organism evidence="1 2">
    <name type="scientific">Microbacterium imperiale</name>
    <dbReference type="NCBI Taxonomy" id="33884"/>
    <lineage>
        <taxon>Bacteria</taxon>
        <taxon>Bacillati</taxon>
        <taxon>Actinomycetota</taxon>
        <taxon>Actinomycetes</taxon>
        <taxon>Micrococcales</taxon>
        <taxon>Microbacteriaceae</taxon>
        <taxon>Microbacterium</taxon>
    </lineage>
</organism>
<protein>
    <submittedName>
        <fullName evidence="1">Uncharacterized protein</fullName>
    </submittedName>
</protein>
<reference evidence="1" key="2">
    <citation type="submission" date="2023-01" db="EMBL/GenBank/DDBJ databases">
        <authorList>
            <person name="Sun Q."/>
            <person name="Evtushenko L."/>
        </authorList>
    </citation>
    <scope>NUCLEOTIDE SEQUENCE</scope>
    <source>
        <strain evidence="1">VKM Ac-1447</strain>
    </source>
</reference>
<dbReference type="EMBL" id="BSEO01000001">
    <property type="protein sequence ID" value="GLJ78689.1"/>
    <property type="molecule type" value="Genomic_DNA"/>
</dbReference>
<accession>A0A9W6M2D4</accession>
<gene>
    <name evidence="1" type="ORF">GCM10017586_03710</name>
</gene>
<comment type="caution">
    <text evidence="1">The sequence shown here is derived from an EMBL/GenBank/DDBJ whole genome shotgun (WGS) entry which is preliminary data.</text>
</comment>
<evidence type="ECO:0000313" key="1">
    <source>
        <dbReference type="EMBL" id="GLJ78689.1"/>
    </source>
</evidence>
<dbReference type="RefSeq" id="WP_210005386.1">
    <property type="nucleotide sequence ID" value="NZ_BSEO01000001.1"/>
</dbReference>
<dbReference type="Proteomes" id="UP001142317">
    <property type="component" value="Unassembled WGS sequence"/>
</dbReference>